<feature type="signal peptide" evidence="2">
    <location>
        <begin position="1"/>
        <end position="22"/>
    </location>
</feature>
<dbReference type="PROSITE" id="PS51257">
    <property type="entry name" value="PROKAR_LIPOPROTEIN"/>
    <property type="match status" value="1"/>
</dbReference>
<gene>
    <name evidence="3" type="ORF">FEN17_12580</name>
</gene>
<dbReference type="Proteomes" id="UP000306402">
    <property type="component" value="Unassembled WGS sequence"/>
</dbReference>
<dbReference type="AlphaFoldDB" id="A0A5R9KVY3"/>
<reference evidence="3 4" key="1">
    <citation type="submission" date="2019-05" db="EMBL/GenBank/DDBJ databases">
        <authorList>
            <person name="Qu J.-H."/>
        </authorList>
    </citation>
    <scope>NUCLEOTIDE SEQUENCE [LARGE SCALE GENOMIC DNA]</scope>
    <source>
        <strain evidence="3 4">T17</strain>
    </source>
</reference>
<name>A0A5R9KVY3_9BACT</name>
<proteinExistence type="predicted"/>
<feature type="chain" id="PRO_5024306241" description="Periplasmic heavy metal sensor" evidence="2">
    <location>
        <begin position="23"/>
        <end position="136"/>
    </location>
</feature>
<evidence type="ECO:0000256" key="1">
    <source>
        <dbReference type="SAM" id="Coils"/>
    </source>
</evidence>
<comment type="caution">
    <text evidence="3">The sequence shown here is derived from an EMBL/GenBank/DDBJ whole genome shotgun (WGS) entry which is preliminary data.</text>
</comment>
<evidence type="ECO:0000313" key="3">
    <source>
        <dbReference type="EMBL" id="TLV00328.1"/>
    </source>
</evidence>
<feature type="coiled-coil region" evidence="1">
    <location>
        <begin position="40"/>
        <end position="67"/>
    </location>
</feature>
<sequence length="136" mass="16077">MKKFLMLCFVVTALWFTGCATSKTASTSNHDDDFQTEEQISNSKLNNRRLEKNLDKFSAELDLSKRQLKQFKKIDRRYARLERKISRKSDSKRRDKKQLAEEKRIEMIGVLTADQQQRLEALAKKNRFSLDQIFGR</sequence>
<evidence type="ECO:0000313" key="4">
    <source>
        <dbReference type="Proteomes" id="UP000306402"/>
    </source>
</evidence>
<protein>
    <recommendedName>
        <fullName evidence="5">Periplasmic heavy metal sensor</fullName>
    </recommendedName>
</protein>
<keyword evidence="2" id="KW-0732">Signal</keyword>
<keyword evidence="1" id="KW-0175">Coiled coil</keyword>
<dbReference type="EMBL" id="VCEJ01000004">
    <property type="protein sequence ID" value="TLV00328.1"/>
    <property type="molecule type" value="Genomic_DNA"/>
</dbReference>
<evidence type="ECO:0000256" key="2">
    <source>
        <dbReference type="SAM" id="SignalP"/>
    </source>
</evidence>
<dbReference type="OrthoDB" id="961944at2"/>
<organism evidence="3 4">
    <name type="scientific">Dyadobacter luticola</name>
    <dbReference type="NCBI Taxonomy" id="1979387"/>
    <lineage>
        <taxon>Bacteria</taxon>
        <taxon>Pseudomonadati</taxon>
        <taxon>Bacteroidota</taxon>
        <taxon>Cytophagia</taxon>
        <taxon>Cytophagales</taxon>
        <taxon>Spirosomataceae</taxon>
        <taxon>Dyadobacter</taxon>
    </lineage>
</organism>
<keyword evidence="4" id="KW-1185">Reference proteome</keyword>
<dbReference type="RefSeq" id="WP_138365708.1">
    <property type="nucleotide sequence ID" value="NZ_VCEJ01000004.1"/>
</dbReference>
<evidence type="ECO:0008006" key="5">
    <source>
        <dbReference type="Google" id="ProtNLM"/>
    </source>
</evidence>
<accession>A0A5R9KVY3</accession>